<evidence type="ECO:0000313" key="3">
    <source>
        <dbReference type="Proteomes" id="UP000198994"/>
    </source>
</evidence>
<dbReference type="EMBL" id="FNAV01000043">
    <property type="protein sequence ID" value="SDF65739.1"/>
    <property type="molecule type" value="Genomic_DNA"/>
</dbReference>
<accession>A0A1G7MX97</accession>
<evidence type="ECO:0000259" key="1">
    <source>
        <dbReference type="SMART" id="SM00460"/>
    </source>
</evidence>
<dbReference type="RefSeq" id="WP_089964218.1">
    <property type="nucleotide sequence ID" value="NZ_FNAV01000043.1"/>
</dbReference>
<keyword evidence="3" id="KW-1185">Reference proteome</keyword>
<proteinExistence type="predicted"/>
<dbReference type="SMART" id="SM00460">
    <property type="entry name" value="TGc"/>
    <property type="match status" value="1"/>
</dbReference>
<dbReference type="InterPro" id="IPR038765">
    <property type="entry name" value="Papain-like_cys_pep_sf"/>
</dbReference>
<dbReference type="Pfam" id="PF08379">
    <property type="entry name" value="Bact_transglu_N"/>
    <property type="match status" value="1"/>
</dbReference>
<keyword evidence="2" id="KW-0645">Protease</keyword>
<dbReference type="InterPro" id="IPR013589">
    <property type="entry name" value="Bac_transglu_N"/>
</dbReference>
<name>A0A1G7MX97_9RHOB</name>
<dbReference type="PANTHER" id="PTHR33490">
    <property type="entry name" value="BLR5614 PROTEIN-RELATED"/>
    <property type="match status" value="1"/>
</dbReference>
<dbReference type="STRING" id="282683.SAMN04488105_1436"/>
<dbReference type="OrthoDB" id="9804023at2"/>
<dbReference type="PANTHER" id="PTHR33490:SF1">
    <property type="entry name" value="SLL1233 PROTEIN"/>
    <property type="match status" value="1"/>
</dbReference>
<dbReference type="InterPro" id="IPR002931">
    <property type="entry name" value="Transglutaminase-like"/>
</dbReference>
<dbReference type="Proteomes" id="UP000198994">
    <property type="component" value="Unassembled WGS sequence"/>
</dbReference>
<gene>
    <name evidence="2" type="ORF">SAMN04488105_1436</name>
</gene>
<evidence type="ECO:0000313" key="2">
    <source>
        <dbReference type="EMBL" id="SDF65739.1"/>
    </source>
</evidence>
<protein>
    <submittedName>
        <fullName evidence="2">Transglutaminase-like enzyme, putative cysteine protease</fullName>
    </submittedName>
</protein>
<dbReference type="Pfam" id="PF01841">
    <property type="entry name" value="Transglut_core"/>
    <property type="match status" value="1"/>
</dbReference>
<dbReference type="GO" id="GO:0006508">
    <property type="term" value="P:proteolysis"/>
    <property type="evidence" value="ECO:0007669"/>
    <property type="project" value="UniProtKB-KW"/>
</dbReference>
<reference evidence="3" key="1">
    <citation type="submission" date="2016-10" db="EMBL/GenBank/DDBJ databases">
        <authorList>
            <person name="Varghese N."/>
            <person name="Submissions S."/>
        </authorList>
    </citation>
    <scope>NUCLEOTIDE SEQUENCE [LARGE SCALE GENOMIC DNA]</scope>
    <source>
        <strain evidence="3">DSM 10146</strain>
    </source>
</reference>
<feature type="domain" description="Transglutaminase-like" evidence="1">
    <location>
        <begin position="173"/>
        <end position="242"/>
    </location>
</feature>
<dbReference type="SUPFAM" id="SSF54001">
    <property type="entry name" value="Cysteine proteinases"/>
    <property type="match status" value="1"/>
</dbReference>
<dbReference type="AlphaFoldDB" id="A0A1G7MX97"/>
<organism evidence="2 3">
    <name type="scientific">Salipiger thiooxidans</name>
    <dbReference type="NCBI Taxonomy" id="282683"/>
    <lineage>
        <taxon>Bacteria</taxon>
        <taxon>Pseudomonadati</taxon>
        <taxon>Pseudomonadota</taxon>
        <taxon>Alphaproteobacteria</taxon>
        <taxon>Rhodobacterales</taxon>
        <taxon>Roseobacteraceae</taxon>
        <taxon>Salipiger</taxon>
    </lineage>
</organism>
<dbReference type="Gene3D" id="3.10.620.30">
    <property type="match status" value="1"/>
</dbReference>
<sequence length="300" mass="33032">MTRLSITHRTRYRFHNPVDLAPHRMMLRPRETPDLRLLSYKLDVRPAAVIDWSHDVAGNVVALASFQSKAQELEILSQSRVDLRAPAWPVFPISASAASYPFIYSHDESADLGALILPQYEDHGQRLRGWVGSIVATRPTDTLALLRDVSNAATTQIAYQGRETEGTQGPLETLDRGWGTCRDFAVLFAEAVRTLGFGARLVSGYLFDPFENRVGTTEAGATHAWVEVFVPGAGWIPFDPTNRSFGSANLVSVAVARNIHQISPVSGSFRGTNSDFRDLDVSVDVRADDNHQNADVSEGN</sequence>
<keyword evidence="2" id="KW-0378">Hydrolase</keyword>
<dbReference type="GO" id="GO:0008233">
    <property type="term" value="F:peptidase activity"/>
    <property type="evidence" value="ECO:0007669"/>
    <property type="project" value="UniProtKB-KW"/>
</dbReference>